<dbReference type="EMBL" id="JANJQO010001084">
    <property type="protein sequence ID" value="KAJ2972779.1"/>
    <property type="molecule type" value="Genomic_DNA"/>
</dbReference>
<accession>A0ACC1N146</accession>
<gene>
    <name evidence="1" type="ORF">NQ176_g6959</name>
</gene>
<sequence length="122" mass="13091">MTAVVQSSSAQLNLLPGAAAVMATWEDLFHVVHHDLVKLKTVVVRGTFTDDVGIVRFKATDEEDGAQEEVRAFLASTLDETSPEPGPSSSAPDSGGVAEVEDPRPLERYLLRLGDFPLLVST</sequence>
<name>A0ACC1N146_9HYPO</name>
<comment type="caution">
    <text evidence="1">The sequence shown here is derived from an EMBL/GenBank/DDBJ whole genome shotgun (WGS) entry which is preliminary data.</text>
</comment>
<organism evidence="1 2">
    <name type="scientific">Zarea fungicola</name>
    <dbReference type="NCBI Taxonomy" id="93591"/>
    <lineage>
        <taxon>Eukaryota</taxon>
        <taxon>Fungi</taxon>
        <taxon>Dikarya</taxon>
        <taxon>Ascomycota</taxon>
        <taxon>Pezizomycotina</taxon>
        <taxon>Sordariomycetes</taxon>
        <taxon>Hypocreomycetidae</taxon>
        <taxon>Hypocreales</taxon>
        <taxon>Cordycipitaceae</taxon>
        <taxon>Zarea</taxon>
    </lineage>
</organism>
<proteinExistence type="predicted"/>
<dbReference type="Proteomes" id="UP001143910">
    <property type="component" value="Unassembled WGS sequence"/>
</dbReference>
<protein>
    <submittedName>
        <fullName evidence="1">Uncharacterized protein</fullName>
    </submittedName>
</protein>
<evidence type="ECO:0000313" key="2">
    <source>
        <dbReference type="Proteomes" id="UP001143910"/>
    </source>
</evidence>
<reference evidence="1" key="1">
    <citation type="submission" date="2022-08" db="EMBL/GenBank/DDBJ databases">
        <title>Genome Sequence of Lecanicillium fungicola.</title>
        <authorList>
            <person name="Buettner E."/>
        </authorList>
    </citation>
    <scope>NUCLEOTIDE SEQUENCE</scope>
    <source>
        <strain evidence="1">Babe33</strain>
    </source>
</reference>
<keyword evidence="2" id="KW-1185">Reference proteome</keyword>
<evidence type="ECO:0000313" key="1">
    <source>
        <dbReference type="EMBL" id="KAJ2972779.1"/>
    </source>
</evidence>